<reference evidence="3 4" key="1">
    <citation type="submission" date="2021-12" db="EMBL/GenBank/DDBJ databases">
        <title>Discovery of the Pendulisporaceae a myxobacterial family with distinct sporulation behavior and unique specialized metabolism.</title>
        <authorList>
            <person name="Garcia R."/>
            <person name="Popoff A."/>
            <person name="Bader C.D."/>
            <person name="Loehr J."/>
            <person name="Walesch S."/>
            <person name="Walt C."/>
            <person name="Boldt J."/>
            <person name="Bunk B."/>
            <person name="Haeckl F.J.F.P.J."/>
            <person name="Gunesch A.P."/>
            <person name="Birkelbach J."/>
            <person name="Nuebel U."/>
            <person name="Pietschmann T."/>
            <person name="Bach T."/>
            <person name="Mueller R."/>
        </authorList>
    </citation>
    <scope>NUCLEOTIDE SEQUENCE [LARGE SCALE GENOMIC DNA]</scope>
    <source>
        <strain evidence="3 4">MSr11954</strain>
    </source>
</reference>
<dbReference type="EMBL" id="CP089984">
    <property type="protein sequence ID" value="WXB15220.1"/>
    <property type="molecule type" value="Genomic_DNA"/>
</dbReference>
<evidence type="ECO:0000313" key="3">
    <source>
        <dbReference type="EMBL" id="WXB15220.1"/>
    </source>
</evidence>
<gene>
    <name evidence="3" type="ORF">LZC94_46300</name>
</gene>
<organism evidence="3 4">
    <name type="scientific">Pendulispora albinea</name>
    <dbReference type="NCBI Taxonomy" id="2741071"/>
    <lineage>
        <taxon>Bacteria</taxon>
        <taxon>Pseudomonadati</taxon>
        <taxon>Myxococcota</taxon>
        <taxon>Myxococcia</taxon>
        <taxon>Myxococcales</taxon>
        <taxon>Sorangiineae</taxon>
        <taxon>Pendulisporaceae</taxon>
        <taxon>Pendulispora</taxon>
    </lineage>
</organism>
<feature type="compositionally biased region" description="Low complexity" evidence="1">
    <location>
        <begin position="62"/>
        <end position="80"/>
    </location>
</feature>
<accession>A0ABZ2LXZ2</accession>
<dbReference type="Pfam" id="PF26363">
    <property type="entry name" value="Phospholipase-like"/>
    <property type="match status" value="1"/>
</dbReference>
<dbReference type="SUPFAM" id="SSF53474">
    <property type="entry name" value="alpha/beta-Hydrolases"/>
    <property type="match status" value="1"/>
</dbReference>
<keyword evidence="2" id="KW-0812">Transmembrane</keyword>
<dbReference type="RefSeq" id="WP_394824845.1">
    <property type="nucleotide sequence ID" value="NZ_CP089984.1"/>
</dbReference>
<proteinExistence type="predicted"/>
<keyword evidence="4" id="KW-1185">Reference proteome</keyword>
<evidence type="ECO:0000256" key="1">
    <source>
        <dbReference type="SAM" id="MobiDB-lite"/>
    </source>
</evidence>
<dbReference type="Proteomes" id="UP001370348">
    <property type="component" value="Chromosome"/>
</dbReference>
<keyword evidence="2" id="KW-1133">Transmembrane helix</keyword>
<feature type="compositionally biased region" description="Gly residues" evidence="1">
    <location>
        <begin position="96"/>
        <end position="114"/>
    </location>
</feature>
<name>A0ABZ2LXZ2_9BACT</name>
<keyword evidence="2" id="KW-0472">Membrane</keyword>
<sequence>MPSTPRSLLRDARGVGAVEYALLLVAILLVVGGAYRLLGTTVKAQAECAANFNGPCGGPGNGTTLPPNGNASGMDPASNGSAGGAGGSSPATAGNGAPGNGAPGDGTPGNGAPGDGTSSTSGGWLSQVAEAIQNPTGPWRPATFAENNGGGAPKPFDETLAKIADGVYTDIPSVDGWTRMNKDELKAKGIDPALTSTWGWGYRAGVYTDGKGHYVVAYAGTDDAVDGVIDVGSALGIYGPDGSSMKAVTLAKKAEQAFGKDNIVFTGHSLGGDLASQAAIVGGAPAVTFNAKGTDPRLALSVAKISPSEYKSRANDVRGYVVKGEILNGMQDHSPLPGNLGHRVELAPTGGPNALGKHTMGAVLASMRVNPPWRR</sequence>
<evidence type="ECO:0000256" key="2">
    <source>
        <dbReference type="SAM" id="Phobius"/>
    </source>
</evidence>
<feature type="transmembrane region" description="Helical" evidence="2">
    <location>
        <begin position="20"/>
        <end position="38"/>
    </location>
</feature>
<feature type="region of interest" description="Disordered" evidence="1">
    <location>
        <begin position="53"/>
        <end position="156"/>
    </location>
</feature>
<dbReference type="InterPro" id="IPR029058">
    <property type="entry name" value="AB_hydrolase_fold"/>
</dbReference>
<evidence type="ECO:0000313" key="4">
    <source>
        <dbReference type="Proteomes" id="UP001370348"/>
    </source>
</evidence>
<protein>
    <submittedName>
        <fullName evidence="3">Uncharacterized protein</fullName>
    </submittedName>
</protein>